<reference evidence="1 2" key="1">
    <citation type="submission" date="2016-03" db="EMBL/GenBank/DDBJ databases">
        <title>Choanephora cucurbitarum.</title>
        <authorList>
            <person name="Min B."/>
            <person name="Park H."/>
            <person name="Park J.-H."/>
            <person name="Shin H.-D."/>
            <person name="Choi I.-G."/>
        </authorList>
    </citation>
    <scope>NUCLEOTIDE SEQUENCE [LARGE SCALE GENOMIC DNA]</scope>
    <source>
        <strain evidence="1 2">KUS-F28377</strain>
    </source>
</reference>
<dbReference type="OrthoDB" id="2288387at2759"/>
<evidence type="ECO:0000313" key="1">
    <source>
        <dbReference type="EMBL" id="OBZ80189.1"/>
    </source>
</evidence>
<accession>A0A1C7MUP1</accession>
<dbReference type="EMBL" id="LUGH01002449">
    <property type="protein sequence ID" value="OBZ80189.1"/>
    <property type="molecule type" value="Genomic_DNA"/>
</dbReference>
<comment type="caution">
    <text evidence="1">The sequence shown here is derived from an EMBL/GenBank/DDBJ whole genome shotgun (WGS) entry which is preliminary data.</text>
</comment>
<dbReference type="AlphaFoldDB" id="A0A1C7MUP1"/>
<dbReference type="Proteomes" id="UP000093000">
    <property type="component" value="Unassembled WGS sequence"/>
</dbReference>
<dbReference type="InParanoid" id="A0A1C7MUP1"/>
<feature type="non-terminal residue" evidence="1">
    <location>
        <position position="218"/>
    </location>
</feature>
<gene>
    <name evidence="1" type="ORF">A0J61_11762</name>
</gene>
<name>A0A1C7MUP1_9FUNG</name>
<organism evidence="1 2">
    <name type="scientific">Choanephora cucurbitarum</name>
    <dbReference type="NCBI Taxonomy" id="101091"/>
    <lineage>
        <taxon>Eukaryota</taxon>
        <taxon>Fungi</taxon>
        <taxon>Fungi incertae sedis</taxon>
        <taxon>Mucoromycota</taxon>
        <taxon>Mucoromycotina</taxon>
        <taxon>Mucoromycetes</taxon>
        <taxon>Mucorales</taxon>
        <taxon>Mucorineae</taxon>
        <taxon>Choanephoraceae</taxon>
        <taxon>Choanephoroideae</taxon>
        <taxon>Choanephora</taxon>
    </lineage>
</organism>
<sequence length="218" mass="25006">LEPLLLSIQQDQSYIGYRSLAPISEQQVKCIAYADDICALIKDSDDYRRLNGHLDAYALVSNARFNQNKTEAFSLNGNPQQHWIALFQRDSIPTYYTKFSPDPFRYLGFQMCYTLVQKKKYQKALVEAVRSGIAVYSQRSLSIRGRVTIMNTLLLSKLWYSLRLLPQNKSPRASFDQLCLPRPEGGLGLLNPSKQALVLQMKWLFPLFSVARSNVKEM</sequence>
<proteinExistence type="predicted"/>
<evidence type="ECO:0000313" key="2">
    <source>
        <dbReference type="Proteomes" id="UP000093000"/>
    </source>
</evidence>
<keyword evidence="2" id="KW-1185">Reference proteome</keyword>
<protein>
    <submittedName>
        <fullName evidence="1">Uncharacterized protein</fullName>
    </submittedName>
</protein>
<feature type="non-terminal residue" evidence="1">
    <location>
        <position position="1"/>
    </location>
</feature>